<evidence type="ECO:0000256" key="4">
    <source>
        <dbReference type="ARBA" id="ARBA00022989"/>
    </source>
</evidence>
<keyword evidence="2" id="KW-1003">Cell membrane</keyword>
<feature type="transmembrane region" description="Helical" evidence="6">
    <location>
        <begin position="352"/>
        <end position="371"/>
    </location>
</feature>
<protein>
    <submittedName>
        <fullName evidence="7">Uncharacterized protein</fullName>
    </submittedName>
</protein>
<feature type="transmembrane region" description="Helical" evidence="6">
    <location>
        <begin position="78"/>
        <end position="99"/>
    </location>
</feature>
<dbReference type="Pfam" id="PF13440">
    <property type="entry name" value="Polysacc_synt_3"/>
    <property type="match status" value="1"/>
</dbReference>
<evidence type="ECO:0000256" key="1">
    <source>
        <dbReference type="ARBA" id="ARBA00004651"/>
    </source>
</evidence>
<evidence type="ECO:0000256" key="3">
    <source>
        <dbReference type="ARBA" id="ARBA00022692"/>
    </source>
</evidence>
<feature type="transmembrane region" description="Helical" evidence="6">
    <location>
        <begin position="12"/>
        <end position="33"/>
    </location>
</feature>
<evidence type="ECO:0000256" key="6">
    <source>
        <dbReference type="SAM" id="Phobius"/>
    </source>
</evidence>
<dbReference type="PANTHER" id="PTHR30250:SF11">
    <property type="entry name" value="O-ANTIGEN TRANSPORTER-RELATED"/>
    <property type="match status" value="1"/>
</dbReference>
<dbReference type="Proteomes" id="UP000196084">
    <property type="component" value="Unassembled WGS sequence"/>
</dbReference>
<evidence type="ECO:0000313" key="8">
    <source>
        <dbReference type="Proteomes" id="UP000196084"/>
    </source>
</evidence>
<keyword evidence="4 6" id="KW-1133">Transmembrane helix</keyword>
<feature type="transmembrane region" description="Helical" evidence="6">
    <location>
        <begin position="282"/>
        <end position="305"/>
    </location>
</feature>
<keyword evidence="5 6" id="KW-0472">Membrane</keyword>
<comment type="subcellular location">
    <subcellularLocation>
        <location evidence="1">Cell membrane</location>
        <topology evidence="1">Multi-pass membrane protein</topology>
    </subcellularLocation>
</comment>
<feature type="transmembrane region" description="Helical" evidence="6">
    <location>
        <begin position="105"/>
        <end position="127"/>
    </location>
</feature>
<name>A0A202E736_9EURY</name>
<reference evidence="7 8" key="1">
    <citation type="submission" date="2017-02" db="EMBL/GenBank/DDBJ databases">
        <title>Natronthermophilus aegyptiacus gen. nov.,sp. nov., an aerobic, extremely halophilic alkalithermophilic archaeon isolated from the athalassohaline Wadi An Natrun, Egypt.</title>
        <authorList>
            <person name="Zhao B."/>
        </authorList>
    </citation>
    <scope>NUCLEOTIDE SEQUENCE [LARGE SCALE GENOMIC DNA]</scope>
    <source>
        <strain evidence="7 8">CGMCC 1.3597</strain>
    </source>
</reference>
<feature type="transmembrane region" description="Helical" evidence="6">
    <location>
        <begin position="435"/>
        <end position="457"/>
    </location>
</feature>
<proteinExistence type="predicted"/>
<dbReference type="InterPro" id="IPR050833">
    <property type="entry name" value="Poly_Biosynth_Transport"/>
</dbReference>
<gene>
    <name evidence="7" type="ORF">B2G88_06520</name>
</gene>
<feature type="transmembrane region" description="Helical" evidence="6">
    <location>
        <begin position="172"/>
        <end position="190"/>
    </location>
</feature>
<organism evidence="7 8">
    <name type="scientific">Natronolimnobius baerhuensis</name>
    <dbReference type="NCBI Taxonomy" id="253108"/>
    <lineage>
        <taxon>Archaea</taxon>
        <taxon>Methanobacteriati</taxon>
        <taxon>Methanobacteriota</taxon>
        <taxon>Stenosarchaea group</taxon>
        <taxon>Halobacteria</taxon>
        <taxon>Halobacteriales</taxon>
        <taxon>Natrialbaceae</taxon>
        <taxon>Natronolimnobius</taxon>
    </lineage>
</organism>
<dbReference type="PANTHER" id="PTHR30250">
    <property type="entry name" value="PST FAMILY PREDICTED COLANIC ACID TRANSPORTER"/>
    <property type="match status" value="1"/>
</dbReference>
<evidence type="ECO:0000256" key="5">
    <source>
        <dbReference type="ARBA" id="ARBA00023136"/>
    </source>
</evidence>
<dbReference type="EMBL" id="MWPH01000002">
    <property type="protein sequence ID" value="OVE84083.1"/>
    <property type="molecule type" value="Genomic_DNA"/>
</dbReference>
<evidence type="ECO:0000313" key="7">
    <source>
        <dbReference type="EMBL" id="OVE84083.1"/>
    </source>
</evidence>
<sequence length="473" mass="50384">MSTSSTAGRSIGQLFASRSLSSFVSFVAIAIFARELGATEIGVFFLYQTLVNLTSIVVDFGIRGAIEKRISEGTSPETMLATGLAIKCIPLLALLPVVLVVREPIAGYVGADVAVLLWLGICAYEFGDTFLRLLRAEFRIGETALIEFLQKLVWAGGGLLFITAGYAASGLIYAYVASYVVVFVCAVVRASTVPSRPDPAAATSLLGYARHNVIASVGGQVYNWMDTAIIGLFLGAEAVGLYEVAWRLASIVGTLAQSIETAIFPEVSALTSAGDTDRVRALVADSISISTIFVLPAVMGIVVLADDLLRLLFGAPFVAAQVALVILMVDKLFESYSVIFRRTLMGQDRPQYVSRIISVLVVFNIVLNVILIPRVGISGAAAATATATALSTIGYYYYLSRTITVEFVWTDVGWTAVATLVMGLVVFVGKHTTETGGMGVLLLVVLGIVIYVGLISLSESLRTQVVRFANTLL</sequence>
<accession>A0A202E736</accession>
<keyword evidence="3 6" id="KW-0812">Transmembrane</keyword>
<feature type="transmembrane region" description="Helical" evidence="6">
    <location>
        <begin position="411"/>
        <end position="429"/>
    </location>
</feature>
<comment type="caution">
    <text evidence="7">The sequence shown here is derived from an EMBL/GenBank/DDBJ whole genome shotgun (WGS) entry which is preliminary data.</text>
</comment>
<dbReference type="OrthoDB" id="112053at2157"/>
<feature type="transmembrane region" description="Helical" evidence="6">
    <location>
        <begin position="311"/>
        <end position="332"/>
    </location>
</feature>
<keyword evidence="8" id="KW-1185">Reference proteome</keyword>
<dbReference type="GO" id="GO:0005886">
    <property type="term" value="C:plasma membrane"/>
    <property type="evidence" value="ECO:0007669"/>
    <property type="project" value="UniProtKB-SubCell"/>
</dbReference>
<dbReference type="RefSeq" id="WP_087714333.1">
    <property type="nucleotide sequence ID" value="NZ_MWPH01000002.1"/>
</dbReference>
<dbReference type="AlphaFoldDB" id="A0A202E736"/>
<evidence type="ECO:0000256" key="2">
    <source>
        <dbReference type="ARBA" id="ARBA00022475"/>
    </source>
</evidence>
<feature type="transmembrane region" description="Helical" evidence="6">
    <location>
        <begin position="45"/>
        <end position="66"/>
    </location>
</feature>
<feature type="transmembrane region" description="Helical" evidence="6">
    <location>
        <begin position="377"/>
        <end position="399"/>
    </location>
</feature>
<dbReference type="CDD" id="cd13128">
    <property type="entry name" value="MATE_Wzx_like"/>
    <property type="match status" value="1"/>
</dbReference>